<dbReference type="InterPro" id="IPR002792">
    <property type="entry name" value="TRAM_dom"/>
</dbReference>
<feature type="transmembrane region" description="Helical" evidence="5">
    <location>
        <begin position="121"/>
        <end position="142"/>
    </location>
</feature>
<dbReference type="STRING" id="1110546.GCA_001078375_01175"/>
<gene>
    <name evidence="7" type="ORF">VTHSUH11_08075</name>
</gene>
<keyword evidence="3" id="KW-0378">Hydrolase</keyword>
<dbReference type="CDD" id="cd09877">
    <property type="entry name" value="PIN_YacL-like"/>
    <property type="match status" value="1"/>
</dbReference>
<name>A0A2S7ZNU6_9FIRM</name>
<evidence type="ECO:0000259" key="6">
    <source>
        <dbReference type="PROSITE" id="PS50926"/>
    </source>
</evidence>
<proteinExistence type="predicted"/>
<dbReference type="GO" id="GO:0016787">
    <property type="term" value="F:hydrolase activity"/>
    <property type="evidence" value="ECO:0007669"/>
    <property type="project" value="UniProtKB-KW"/>
</dbReference>
<dbReference type="Pfam" id="PF01850">
    <property type="entry name" value="PIN"/>
    <property type="match status" value="1"/>
</dbReference>
<dbReference type="AlphaFoldDB" id="A0A2S7ZNU6"/>
<keyword evidence="2" id="KW-0540">Nuclease</keyword>
<evidence type="ECO:0000256" key="4">
    <source>
        <dbReference type="ARBA" id="ARBA00022842"/>
    </source>
</evidence>
<dbReference type="InterPro" id="IPR002716">
    <property type="entry name" value="PIN_dom"/>
</dbReference>
<comment type="caution">
    <text evidence="7">The sequence shown here is derived from an EMBL/GenBank/DDBJ whole genome shotgun (WGS) entry which is preliminary data.</text>
</comment>
<evidence type="ECO:0000313" key="7">
    <source>
        <dbReference type="EMBL" id="PQL24930.1"/>
    </source>
</evidence>
<accession>A0A2S7ZNU6</accession>
<feature type="transmembrane region" description="Helical" evidence="5">
    <location>
        <begin position="50"/>
        <end position="72"/>
    </location>
</feature>
<feature type="transmembrane region" description="Helical" evidence="5">
    <location>
        <begin position="5"/>
        <end position="22"/>
    </location>
</feature>
<evidence type="ECO:0000256" key="3">
    <source>
        <dbReference type="ARBA" id="ARBA00022801"/>
    </source>
</evidence>
<evidence type="ECO:0000256" key="5">
    <source>
        <dbReference type="SAM" id="Phobius"/>
    </source>
</evidence>
<dbReference type="Gene3D" id="3.40.50.1010">
    <property type="entry name" value="5'-nuclease"/>
    <property type="match status" value="1"/>
</dbReference>
<dbReference type="PANTHER" id="PTHR11603">
    <property type="entry name" value="AAA FAMILY ATPASE"/>
    <property type="match status" value="1"/>
</dbReference>
<feature type="domain" description="TRAM" evidence="6">
    <location>
        <begin position="312"/>
        <end position="373"/>
    </location>
</feature>
<evidence type="ECO:0000313" key="8">
    <source>
        <dbReference type="Proteomes" id="UP000238877"/>
    </source>
</evidence>
<dbReference type="Pfam" id="PF01938">
    <property type="entry name" value="TRAM"/>
    <property type="match status" value="1"/>
</dbReference>
<dbReference type="SMART" id="SM00670">
    <property type="entry name" value="PINc"/>
    <property type="match status" value="1"/>
</dbReference>
<feature type="transmembrane region" description="Helical" evidence="5">
    <location>
        <begin position="93"/>
        <end position="115"/>
    </location>
</feature>
<dbReference type="InterPro" id="IPR052041">
    <property type="entry name" value="Nucleic_acid_metab_PIN/TRAM"/>
</dbReference>
<sequence>MIYGILRYVIAILIGTAAYVGMDNLAPIIDPYLVTHFASFGDMSLTVARIAVVVVGTILGIIIGYFVSSFILKQGLVIARRLERVLTHIPNQELIAGTIGLLFGLIIANLIGVAFNQVPIIGPYISIILSAIFGYSGVRLMARKGPEMYLNYMRQWKRGELSTKKSKGFKVFGSNKASDNNGSSKLLDTSVIIDGRIKDLCATGFIEGPLVVPLFVLNELQIISDSADAMKRNRGRRGLDILKEMQDAKVVTIEIVEDDYDDLQEVDSKLMRLALEKQWKLMTNDFNLNKVARVQGIKVLNLNELANVLKPVLIAGEWIRVQVMKEGKEVQQGVAYLDDGTMIVVEDGRPYVGQEVEVMVTSILQTSAGRMIFARVDGGKHE</sequence>
<dbReference type="InterPro" id="IPR029060">
    <property type="entry name" value="PIN-like_dom_sf"/>
</dbReference>
<dbReference type="SUPFAM" id="SSF88723">
    <property type="entry name" value="PIN domain-like"/>
    <property type="match status" value="1"/>
</dbReference>
<reference evidence="7 8" key="1">
    <citation type="submission" date="2018-01" db="EMBL/GenBank/DDBJ databases">
        <title>Draft genome sequences of clinical isolates and type strains of oral Veillonella including Veillonella infantum sp., nov.</title>
        <authorList>
            <person name="Mashima I."/>
            <person name="Liao Y.-C."/>
            <person name="Sabharwal A."/>
            <person name="Haase E.M."/>
            <person name="Nakazawa F."/>
            <person name="Scannapieco F.A."/>
        </authorList>
    </citation>
    <scope>NUCLEOTIDE SEQUENCE [LARGE SCALE GENOMIC DNA]</scope>
    <source>
        <strain evidence="7 8">Y6</strain>
    </source>
</reference>
<evidence type="ECO:0000256" key="1">
    <source>
        <dbReference type="ARBA" id="ARBA00001946"/>
    </source>
</evidence>
<dbReference type="PANTHER" id="PTHR11603:SF147">
    <property type="entry name" value="MEMBRANE PROTEIN"/>
    <property type="match status" value="1"/>
</dbReference>
<organism evidence="7 8">
    <name type="scientific">Veillonella tobetsuensis</name>
    <dbReference type="NCBI Taxonomy" id="1110546"/>
    <lineage>
        <taxon>Bacteria</taxon>
        <taxon>Bacillati</taxon>
        <taxon>Bacillota</taxon>
        <taxon>Negativicutes</taxon>
        <taxon>Veillonellales</taxon>
        <taxon>Veillonellaceae</taxon>
        <taxon>Veillonella</taxon>
    </lineage>
</organism>
<dbReference type="GO" id="GO:0004518">
    <property type="term" value="F:nuclease activity"/>
    <property type="evidence" value="ECO:0007669"/>
    <property type="project" value="UniProtKB-KW"/>
</dbReference>
<dbReference type="Proteomes" id="UP000238877">
    <property type="component" value="Unassembled WGS sequence"/>
</dbReference>
<keyword evidence="5" id="KW-1133">Transmembrane helix</keyword>
<comment type="cofactor">
    <cofactor evidence="1">
        <name>Mg(2+)</name>
        <dbReference type="ChEBI" id="CHEBI:18420"/>
    </cofactor>
</comment>
<dbReference type="EMBL" id="PPDF01000012">
    <property type="protein sequence ID" value="PQL24930.1"/>
    <property type="molecule type" value="Genomic_DNA"/>
</dbReference>
<keyword evidence="5" id="KW-0472">Membrane</keyword>
<keyword evidence="4" id="KW-0460">Magnesium</keyword>
<dbReference type="RefSeq" id="WP_059362798.1">
    <property type="nucleotide sequence ID" value="NZ_BBXI01000013.1"/>
</dbReference>
<keyword evidence="5" id="KW-0812">Transmembrane</keyword>
<dbReference type="PROSITE" id="PS50926">
    <property type="entry name" value="TRAM"/>
    <property type="match status" value="1"/>
</dbReference>
<protein>
    <submittedName>
        <fullName evidence="7">PIN/TRAM domain-containing protein</fullName>
    </submittedName>
</protein>
<evidence type="ECO:0000256" key="2">
    <source>
        <dbReference type="ARBA" id="ARBA00022722"/>
    </source>
</evidence>
<dbReference type="OrthoDB" id="9780734at2"/>